<dbReference type="Pfam" id="PF04379">
    <property type="entry name" value="DUF525"/>
    <property type="match status" value="1"/>
</dbReference>
<dbReference type="EMBL" id="JACHHG010000001">
    <property type="protein sequence ID" value="MBB6096661.1"/>
    <property type="molecule type" value="Genomic_DNA"/>
</dbReference>
<dbReference type="PANTHER" id="PTHR47191">
    <property type="entry name" value="OS05G0170800 PROTEIN"/>
    <property type="match status" value="1"/>
</dbReference>
<sequence length="124" mass="13733">MPEPIEIHVETAYLPERSTPGRFLFAYRVTIRNCGLQVVQLLERHWIITDASGRVTEVRGEGVIGQRPILRPGECFDYASSASVIEPPASMRGSYAFRSESGEVFEAPIASFALRLPEQPGALN</sequence>
<dbReference type="PROSITE" id="PS51672">
    <property type="entry name" value="ACT_LIKE"/>
    <property type="match status" value="1"/>
</dbReference>
<evidence type="ECO:0000259" key="2">
    <source>
        <dbReference type="PROSITE" id="PS51672"/>
    </source>
</evidence>
<dbReference type="AlphaFoldDB" id="A0A841HTC5"/>
<accession>A0A841HTC5</accession>
<dbReference type="NCBIfam" id="NF003967">
    <property type="entry name" value="PRK05461.1"/>
    <property type="match status" value="1"/>
</dbReference>
<dbReference type="PROSITE" id="PS51087">
    <property type="entry name" value="APAG"/>
    <property type="match status" value="1"/>
</dbReference>
<feature type="domain" description="ACT-like" evidence="2">
    <location>
        <begin position="110"/>
        <end position="124"/>
    </location>
</feature>
<proteinExistence type="predicted"/>
<dbReference type="InterPro" id="IPR001721">
    <property type="entry name" value="TD_ACT-like"/>
</dbReference>
<keyword evidence="4" id="KW-1185">Reference proteome</keyword>
<dbReference type="InterPro" id="IPR007474">
    <property type="entry name" value="ApaG_domain"/>
</dbReference>
<dbReference type="InterPro" id="IPR036767">
    <property type="entry name" value="ApaG_sf"/>
</dbReference>
<dbReference type="PANTHER" id="PTHR47191:SF2">
    <property type="entry name" value="OS05G0170800 PROTEIN"/>
    <property type="match status" value="1"/>
</dbReference>
<comment type="caution">
    <text evidence="3">The sequence shown here is derived from an EMBL/GenBank/DDBJ whole genome shotgun (WGS) entry which is preliminary data.</text>
</comment>
<dbReference type="Gene3D" id="2.60.40.1470">
    <property type="entry name" value="ApaG domain"/>
    <property type="match status" value="1"/>
</dbReference>
<feature type="domain" description="ApaG" evidence="1">
    <location>
        <begin position="1"/>
        <end position="121"/>
    </location>
</feature>
<name>A0A841HTC5_9DEIO</name>
<evidence type="ECO:0000259" key="1">
    <source>
        <dbReference type="PROSITE" id="PS51087"/>
    </source>
</evidence>
<reference evidence="3 4" key="1">
    <citation type="submission" date="2020-08" db="EMBL/GenBank/DDBJ databases">
        <title>Genomic Encyclopedia of Type Strains, Phase IV (KMG-IV): sequencing the most valuable type-strain genomes for metagenomic binning, comparative biology and taxonomic classification.</title>
        <authorList>
            <person name="Goeker M."/>
        </authorList>
    </citation>
    <scope>NUCLEOTIDE SEQUENCE [LARGE SCALE GENOMIC DNA]</scope>
    <source>
        <strain evidence="3 4">DSM 21458</strain>
    </source>
</reference>
<organism evidence="3 4">
    <name type="scientific">Deinobacterium chartae</name>
    <dbReference type="NCBI Taxonomy" id="521158"/>
    <lineage>
        <taxon>Bacteria</taxon>
        <taxon>Thermotogati</taxon>
        <taxon>Deinococcota</taxon>
        <taxon>Deinococci</taxon>
        <taxon>Deinococcales</taxon>
        <taxon>Deinococcaceae</taxon>
        <taxon>Deinobacterium</taxon>
    </lineage>
</organism>
<evidence type="ECO:0000313" key="4">
    <source>
        <dbReference type="Proteomes" id="UP000569951"/>
    </source>
</evidence>
<protein>
    <submittedName>
        <fullName evidence="3">ApaG protein</fullName>
    </submittedName>
</protein>
<gene>
    <name evidence="3" type="ORF">HNR42_000073</name>
</gene>
<dbReference type="RefSeq" id="WP_183983359.1">
    <property type="nucleotide sequence ID" value="NZ_JACHHG010000001.1"/>
</dbReference>
<evidence type="ECO:0000313" key="3">
    <source>
        <dbReference type="EMBL" id="MBB6096661.1"/>
    </source>
</evidence>
<dbReference type="InterPro" id="IPR050718">
    <property type="entry name" value="ApaG-like"/>
</dbReference>
<dbReference type="Proteomes" id="UP000569951">
    <property type="component" value="Unassembled WGS sequence"/>
</dbReference>
<dbReference type="SUPFAM" id="SSF110069">
    <property type="entry name" value="ApaG-like"/>
    <property type="match status" value="1"/>
</dbReference>